<comment type="caution">
    <text evidence="3">The sequence shown here is derived from an EMBL/GenBank/DDBJ whole genome shotgun (WGS) entry which is preliminary data.</text>
</comment>
<dbReference type="Pfam" id="PF14022">
    <property type="entry name" value="DUF4238"/>
    <property type="match status" value="1"/>
</dbReference>
<sequence length="747" mass="86541">MAQGKTSQYQHYIPQFLLRNFAYAYPGSKKKSKKNRKRKQNESETEPQLYPGDQVLNAVSLAKELPELVTLPVKRTFGQPDMYKDDSKFTYRDQMRIEEKLGRLEQAASQVIRRITNAHSARKKEISISRTDKDILRKFMFVMKYRSPSFFRRFNHQKAEDYDANDRAIFLRYMHKNGFQRPLDVWFHNLSEIIDLKMDPEGKWIMELVNRIYPEDALWMSANIQTMYLALCTPSKPEDEFLLTENVFSIHEGPVSTFIDRRTGEETQGAYTEFHVMSVISPRLMLLLRSNFLPQPMEDMNEDIRQMRELLLEAQMSVHNDPENAKSLLEDLPVDKARNNYTRVEQGRLLPASNQRPDRVPLSSDMFCFIFYQLSTQHTQLLNAVMLSQAHNISTIVYHSKTALRIALEFYLDMPTNLYGIYSMKTISDRPDDPMLALFKKLEAIARSLGSEVKARYHIDPLGDENEELDNETVVSMALLDVPSTHFNVLLRNLPATSSNFIPLCIWILMKILMIKGTPIYAMYNLDLRTTGPHGPDFPTVVFNEIRNRQPRNRTELDIAKIPLSTWMSAWKELWMIHCEASGRSLADVNEDMQRNLPHLGPELWDKIKQTMNDTPTEAVTKMRKETTASSTPILGATQQGQQSRPDYARSTEPSGYYPAQATNPFRNDRVRTTEETGQDDIQRDIRETTLLLSYHNRQVNEDFSGLDPTTMLLVKLLCYVLTIGLAYFAFRILVFCFYKLGSLFSP</sequence>
<dbReference type="Proteomes" id="UP000799536">
    <property type="component" value="Unassembled WGS sequence"/>
</dbReference>
<dbReference type="AlphaFoldDB" id="A0A9P4JRQ9"/>
<accession>A0A9P4JRQ9</accession>
<dbReference type="EMBL" id="ML993883">
    <property type="protein sequence ID" value="KAF2204152.1"/>
    <property type="molecule type" value="Genomic_DNA"/>
</dbReference>
<reference evidence="3" key="1">
    <citation type="journal article" date="2020" name="Stud. Mycol.">
        <title>101 Dothideomycetes genomes: a test case for predicting lifestyles and emergence of pathogens.</title>
        <authorList>
            <person name="Haridas S."/>
            <person name="Albert R."/>
            <person name="Binder M."/>
            <person name="Bloem J."/>
            <person name="Labutti K."/>
            <person name="Salamov A."/>
            <person name="Andreopoulos B."/>
            <person name="Baker S."/>
            <person name="Barry K."/>
            <person name="Bills G."/>
            <person name="Bluhm B."/>
            <person name="Cannon C."/>
            <person name="Castanera R."/>
            <person name="Culley D."/>
            <person name="Daum C."/>
            <person name="Ezra D."/>
            <person name="Gonzalez J."/>
            <person name="Henrissat B."/>
            <person name="Kuo A."/>
            <person name="Liang C."/>
            <person name="Lipzen A."/>
            <person name="Lutzoni F."/>
            <person name="Magnuson J."/>
            <person name="Mondo S."/>
            <person name="Nolan M."/>
            <person name="Ohm R."/>
            <person name="Pangilinan J."/>
            <person name="Park H.-J."/>
            <person name="Ramirez L."/>
            <person name="Alfaro M."/>
            <person name="Sun H."/>
            <person name="Tritt A."/>
            <person name="Yoshinaga Y."/>
            <person name="Zwiers L.-H."/>
            <person name="Turgeon B."/>
            <person name="Goodwin S."/>
            <person name="Spatafora J."/>
            <person name="Crous P."/>
            <person name="Grigoriev I."/>
        </authorList>
    </citation>
    <scope>NUCLEOTIDE SEQUENCE</scope>
    <source>
        <strain evidence="3">ATCC 74209</strain>
    </source>
</reference>
<feature type="region of interest" description="Disordered" evidence="1">
    <location>
        <begin position="616"/>
        <end position="680"/>
    </location>
</feature>
<feature type="region of interest" description="Disordered" evidence="1">
    <location>
        <begin position="28"/>
        <end position="48"/>
    </location>
</feature>
<keyword evidence="2" id="KW-0472">Membrane</keyword>
<feature type="compositionally biased region" description="Basic and acidic residues" evidence="1">
    <location>
        <begin position="667"/>
        <end position="680"/>
    </location>
</feature>
<protein>
    <recommendedName>
        <fullName evidence="5">DUF4238 domain-containing protein</fullName>
    </recommendedName>
</protein>
<feature type="compositionally biased region" description="Basic residues" evidence="1">
    <location>
        <begin position="28"/>
        <end position="39"/>
    </location>
</feature>
<evidence type="ECO:0008006" key="5">
    <source>
        <dbReference type="Google" id="ProtNLM"/>
    </source>
</evidence>
<keyword evidence="4" id="KW-1185">Reference proteome</keyword>
<gene>
    <name evidence="3" type="ORF">GQ43DRAFT_438222</name>
</gene>
<organism evidence="3 4">
    <name type="scientific">Delitschia confertaspora ATCC 74209</name>
    <dbReference type="NCBI Taxonomy" id="1513339"/>
    <lineage>
        <taxon>Eukaryota</taxon>
        <taxon>Fungi</taxon>
        <taxon>Dikarya</taxon>
        <taxon>Ascomycota</taxon>
        <taxon>Pezizomycotina</taxon>
        <taxon>Dothideomycetes</taxon>
        <taxon>Pleosporomycetidae</taxon>
        <taxon>Pleosporales</taxon>
        <taxon>Delitschiaceae</taxon>
        <taxon>Delitschia</taxon>
    </lineage>
</organism>
<feature type="compositionally biased region" description="Polar residues" evidence="1">
    <location>
        <begin position="628"/>
        <end position="645"/>
    </location>
</feature>
<feature type="transmembrane region" description="Helical" evidence="2">
    <location>
        <begin position="717"/>
        <end position="741"/>
    </location>
</feature>
<proteinExistence type="predicted"/>
<evidence type="ECO:0000256" key="2">
    <source>
        <dbReference type="SAM" id="Phobius"/>
    </source>
</evidence>
<keyword evidence="2" id="KW-0812">Transmembrane</keyword>
<dbReference type="OrthoDB" id="5340163at2759"/>
<dbReference type="InterPro" id="IPR025332">
    <property type="entry name" value="DUF4238"/>
</dbReference>
<keyword evidence="2" id="KW-1133">Transmembrane helix</keyword>
<evidence type="ECO:0000313" key="3">
    <source>
        <dbReference type="EMBL" id="KAF2204152.1"/>
    </source>
</evidence>
<name>A0A9P4JRQ9_9PLEO</name>
<evidence type="ECO:0000256" key="1">
    <source>
        <dbReference type="SAM" id="MobiDB-lite"/>
    </source>
</evidence>
<evidence type="ECO:0000313" key="4">
    <source>
        <dbReference type="Proteomes" id="UP000799536"/>
    </source>
</evidence>